<comment type="similarity">
    <text evidence="2">Belongs to the virb1 family.</text>
</comment>
<reference evidence="6" key="2">
    <citation type="submission" date="2020-09" db="EMBL/GenBank/DDBJ databases">
        <authorList>
            <person name="Sun Q."/>
            <person name="Sedlacek I."/>
        </authorList>
    </citation>
    <scope>NUCLEOTIDE SEQUENCE</scope>
    <source>
        <strain evidence="6">CCM 7897</strain>
    </source>
</reference>
<dbReference type="Pfam" id="PF01464">
    <property type="entry name" value="SLT"/>
    <property type="match status" value="1"/>
</dbReference>
<comment type="caution">
    <text evidence="6">The sequence shown here is derived from an EMBL/GenBank/DDBJ whole genome shotgun (WGS) entry which is preliminary data.</text>
</comment>
<organism evidence="6 7">
    <name type="scientific">Azorhizobium oxalatiphilum</name>
    <dbReference type="NCBI Taxonomy" id="980631"/>
    <lineage>
        <taxon>Bacteria</taxon>
        <taxon>Pseudomonadati</taxon>
        <taxon>Pseudomonadota</taxon>
        <taxon>Alphaproteobacteria</taxon>
        <taxon>Hyphomicrobiales</taxon>
        <taxon>Xanthobacteraceae</taxon>
        <taxon>Azorhizobium</taxon>
    </lineage>
</organism>
<evidence type="ECO:0000313" key="6">
    <source>
        <dbReference type="EMBL" id="GGF73649.1"/>
    </source>
</evidence>
<dbReference type="EMBL" id="BMCT01000005">
    <property type="protein sequence ID" value="GGF73649.1"/>
    <property type="molecule type" value="Genomic_DNA"/>
</dbReference>
<feature type="signal peptide" evidence="3">
    <location>
        <begin position="1"/>
        <end position="31"/>
    </location>
</feature>
<gene>
    <name evidence="6" type="ORF">GCM10007301_36850</name>
</gene>
<dbReference type="Proteomes" id="UP000606044">
    <property type="component" value="Unassembled WGS sequence"/>
</dbReference>
<dbReference type="RefSeq" id="WP_188581235.1">
    <property type="nucleotide sequence ID" value="NZ_BMCT01000005.1"/>
</dbReference>
<evidence type="ECO:0000256" key="1">
    <source>
        <dbReference type="ARBA" id="ARBA00007734"/>
    </source>
</evidence>
<protein>
    <submittedName>
        <fullName evidence="6">Transglycosylase</fullName>
    </submittedName>
</protein>
<evidence type="ECO:0000256" key="2">
    <source>
        <dbReference type="ARBA" id="ARBA00009387"/>
    </source>
</evidence>
<dbReference type="AlphaFoldDB" id="A0A917C728"/>
<dbReference type="PANTHER" id="PTHR37423">
    <property type="entry name" value="SOLUBLE LYTIC MUREIN TRANSGLYCOSYLASE-RELATED"/>
    <property type="match status" value="1"/>
</dbReference>
<feature type="chain" id="PRO_5037986436" evidence="3">
    <location>
        <begin position="32"/>
        <end position="289"/>
    </location>
</feature>
<evidence type="ECO:0000256" key="3">
    <source>
        <dbReference type="SAM" id="SignalP"/>
    </source>
</evidence>
<sequence>MPHHDGGRAGRRGIILILVAACVLSAAPAKAQRAGEAMDDALCRLIEDAAKANALPVPFFTRLIWQESSFRLWVVSSKGAQGIAQFMPGTAAERGLADPFDPEAALPASAHLLADHARAFGNLGLAAAAYNAGPGRVQAFLAGRSGLPSETRAYVLAITGRSAEDWKQAGRDTKAGDAVPAEGCRTVVAALRRGAGTSGVVANAEFSPWGIQVAGAVSKSAALAAYQRQAKAISAVFADTQPMIIGTRLAGRGRAPFYRVRMPAQTRQEANAACTRLKAAGASCIVLAN</sequence>
<dbReference type="Pfam" id="PF05036">
    <property type="entry name" value="SPOR"/>
    <property type="match status" value="1"/>
</dbReference>
<dbReference type="GO" id="GO:0042834">
    <property type="term" value="F:peptidoglycan binding"/>
    <property type="evidence" value="ECO:0007669"/>
    <property type="project" value="InterPro"/>
</dbReference>
<dbReference type="InterPro" id="IPR036680">
    <property type="entry name" value="SPOR-like_sf"/>
</dbReference>
<dbReference type="Gene3D" id="3.30.70.1070">
    <property type="entry name" value="Sporulation related repeat"/>
    <property type="match status" value="1"/>
</dbReference>
<name>A0A917C728_9HYPH</name>
<comment type="similarity">
    <text evidence="1">Belongs to the transglycosylase Slt family.</text>
</comment>
<keyword evidence="3" id="KW-0732">Signal</keyword>
<dbReference type="Gene3D" id="1.10.530.10">
    <property type="match status" value="1"/>
</dbReference>
<keyword evidence="7" id="KW-1185">Reference proteome</keyword>
<evidence type="ECO:0000259" key="5">
    <source>
        <dbReference type="Pfam" id="PF05036"/>
    </source>
</evidence>
<dbReference type="InterPro" id="IPR023346">
    <property type="entry name" value="Lysozyme-like_dom_sf"/>
</dbReference>
<dbReference type="CDD" id="cd00254">
    <property type="entry name" value="LT-like"/>
    <property type="match status" value="1"/>
</dbReference>
<dbReference type="InterPro" id="IPR008258">
    <property type="entry name" value="Transglycosylase_SLT_dom_1"/>
</dbReference>
<proteinExistence type="inferred from homology"/>
<evidence type="ECO:0000313" key="7">
    <source>
        <dbReference type="Proteomes" id="UP000606044"/>
    </source>
</evidence>
<dbReference type="InterPro" id="IPR007730">
    <property type="entry name" value="SPOR-like_dom"/>
</dbReference>
<feature type="domain" description="SPOR" evidence="5">
    <location>
        <begin position="208"/>
        <end position="287"/>
    </location>
</feature>
<accession>A0A917C728</accession>
<feature type="domain" description="Transglycosylase SLT" evidence="4">
    <location>
        <begin position="45"/>
        <end position="139"/>
    </location>
</feature>
<dbReference type="PANTHER" id="PTHR37423:SF2">
    <property type="entry name" value="MEMBRANE-BOUND LYTIC MUREIN TRANSGLYCOSYLASE C"/>
    <property type="match status" value="1"/>
</dbReference>
<evidence type="ECO:0000259" key="4">
    <source>
        <dbReference type="Pfam" id="PF01464"/>
    </source>
</evidence>
<dbReference type="SUPFAM" id="SSF53955">
    <property type="entry name" value="Lysozyme-like"/>
    <property type="match status" value="1"/>
</dbReference>
<reference evidence="6" key="1">
    <citation type="journal article" date="2014" name="Int. J. Syst. Evol. Microbiol.">
        <title>Complete genome sequence of Corynebacterium casei LMG S-19264T (=DSM 44701T), isolated from a smear-ripened cheese.</title>
        <authorList>
            <consortium name="US DOE Joint Genome Institute (JGI-PGF)"/>
            <person name="Walter F."/>
            <person name="Albersmeier A."/>
            <person name="Kalinowski J."/>
            <person name="Ruckert C."/>
        </authorList>
    </citation>
    <scope>NUCLEOTIDE SEQUENCE</scope>
    <source>
        <strain evidence="6">CCM 7897</strain>
    </source>
</reference>